<organism evidence="1 2">
    <name type="scientific">Moraxella bovis</name>
    <dbReference type="NCBI Taxonomy" id="476"/>
    <lineage>
        <taxon>Bacteria</taxon>
        <taxon>Pseudomonadati</taxon>
        <taxon>Pseudomonadota</taxon>
        <taxon>Gammaproteobacteria</taxon>
        <taxon>Moraxellales</taxon>
        <taxon>Moraxellaceae</taxon>
        <taxon>Moraxella</taxon>
    </lineage>
</organism>
<sequence length="63" mass="7087">MFLKHFEKILKDNVANDGEGLTVLDVFGGSGLLAHNAKRKVWGALFLAFYPAIMRQINQKILQ</sequence>
<reference evidence="1" key="1">
    <citation type="journal article" date="2022" name="BMC Microbiol.">
        <title>Whole genome sequencing of Moraxella bovis strains from North America reveals two genotypes with different genetic determinants.</title>
        <authorList>
            <person name="Wynn E.L."/>
            <person name="Hille M.M."/>
            <person name="Loy J.D."/>
            <person name="Schuller G."/>
            <person name="Kuhn K.L."/>
            <person name="Dickey A.M."/>
            <person name="Bono J.L."/>
            <person name="Clawson M.L."/>
        </authorList>
    </citation>
    <scope>NUCLEOTIDE SEQUENCE</scope>
    <source>
        <strain evidence="1">SAM102599</strain>
    </source>
</reference>
<dbReference type="RefSeq" id="WP_264684436.1">
    <property type="nucleotide sequence ID" value="NZ_CP087798.1"/>
</dbReference>
<proteinExistence type="predicted"/>
<keyword evidence="2" id="KW-1185">Reference proteome</keyword>
<gene>
    <name evidence="1" type="ORF">LP092_08620</name>
</gene>
<name>A0ABY6M2Z6_MORBO</name>
<protein>
    <submittedName>
        <fullName evidence="1">Uncharacterized protein</fullName>
    </submittedName>
</protein>
<accession>A0ABY6M2Z6</accession>
<dbReference type="Proteomes" id="UP001163632">
    <property type="component" value="Chromosome"/>
</dbReference>
<evidence type="ECO:0000313" key="1">
    <source>
        <dbReference type="EMBL" id="UZA02060.1"/>
    </source>
</evidence>
<dbReference type="EMBL" id="CP087830">
    <property type="protein sequence ID" value="UZA02060.1"/>
    <property type="molecule type" value="Genomic_DNA"/>
</dbReference>
<evidence type="ECO:0000313" key="2">
    <source>
        <dbReference type="Proteomes" id="UP001163632"/>
    </source>
</evidence>